<evidence type="ECO:0000313" key="2">
    <source>
        <dbReference type="Proteomes" id="UP001145114"/>
    </source>
</evidence>
<keyword evidence="2" id="KW-1185">Reference proteome</keyword>
<accession>A0ACC1HP92</accession>
<dbReference type="Proteomes" id="UP001145114">
    <property type="component" value="Unassembled WGS sequence"/>
</dbReference>
<comment type="caution">
    <text evidence="1">The sequence shown here is derived from an EMBL/GenBank/DDBJ whole genome shotgun (WGS) entry which is preliminary data.</text>
</comment>
<protein>
    <submittedName>
        <fullName evidence="1">Uncharacterized protein</fullName>
    </submittedName>
</protein>
<dbReference type="EMBL" id="JAMZIH010001626">
    <property type="protein sequence ID" value="KAJ1678032.1"/>
    <property type="molecule type" value="Genomic_DNA"/>
</dbReference>
<organism evidence="1 2">
    <name type="scientific">Spiromyces aspiralis</name>
    <dbReference type="NCBI Taxonomy" id="68401"/>
    <lineage>
        <taxon>Eukaryota</taxon>
        <taxon>Fungi</taxon>
        <taxon>Fungi incertae sedis</taxon>
        <taxon>Zoopagomycota</taxon>
        <taxon>Kickxellomycotina</taxon>
        <taxon>Kickxellomycetes</taxon>
        <taxon>Kickxellales</taxon>
        <taxon>Kickxellaceae</taxon>
        <taxon>Spiromyces</taxon>
    </lineage>
</organism>
<sequence length="166" mass="17910">MSSESPDSLGVLEDQQAAIELMQRQLHQLKELCEELFDAIESIGQPDQQSLLKFDPIDISARVSAIEQLIKAVGDEARKHGLNAVPIPPPLSPTLASLGDSFTHVQAIVASAPGKPVLDPISDYGALRKWLQAGTDESKRLFADQQRVAQNARAALSVPPPQFLPG</sequence>
<name>A0ACC1HP92_9FUNG</name>
<proteinExistence type="predicted"/>
<evidence type="ECO:0000313" key="1">
    <source>
        <dbReference type="EMBL" id="KAJ1678032.1"/>
    </source>
</evidence>
<reference evidence="1" key="1">
    <citation type="submission" date="2022-06" db="EMBL/GenBank/DDBJ databases">
        <title>Phylogenomic reconstructions and comparative analyses of Kickxellomycotina fungi.</title>
        <authorList>
            <person name="Reynolds N.K."/>
            <person name="Stajich J.E."/>
            <person name="Barry K."/>
            <person name="Grigoriev I.V."/>
            <person name="Crous P."/>
            <person name="Smith M.E."/>
        </authorList>
    </citation>
    <scope>NUCLEOTIDE SEQUENCE</scope>
    <source>
        <strain evidence="1">RSA 2271</strain>
    </source>
</reference>
<gene>
    <name evidence="1" type="ORF">EV182_004924</name>
</gene>